<feature type="domain" description="NADH:flavin oxidoreductase/NADH oxidase N-terminal" evidence="6">
    <location>
        <begin position="4"/>
        <end position="341"/>
    </location>
</feature>
<comment type="cofactor">
    <cofactor evidence="1">
        <name>FMN</name>
        <dbReference type="ChEBI" id="CHEBI:58210"/>
    </cofactor>
</comment>
<evidence type="ECO:0000256" key="5">
    <source>
        <dbReference type="ARBA" id="ARBA00023002"/>
    </source>
</evidence>
<keyword evidence="3" id="KW-0288">FMN</keyword>
<dbReference type="Gene3D" id="3.20.20.70">
    <property type="entry name" value="Aldolase class I"/>
    <property type="match status" value="1"/>
</dbReference>
<keyword evidence="4" id="KW-0521">NADP</keyword>
<sequence length="355" mass="38259">MALSLFSPLPLRGLTLKNRLVVSPMQQYTAPDGLVGNWHLVHLGSRAVGGAGLIITECSAVSPEGRNTLFDTGLWNEAQVAAWQPVVQFVQEQGAKIAIQLWHSGSKGSHRHPQQGFTFLPPAEGGWLPKGPSPVPLDNGLVAEAMTLADIELVKADFVAAALRAVQAGFDAIELHAAHGYLFHQFYSAMINHRTDAYGGSFDNRIRFLVETVQALRQALPAAMPLLVRLSVVDYSDDPRAWQLADGVRLSAVLKEHGVDVVTASGGGFVPVDPTAVFPSYQVPMAEKIKAETGIITGAVGMITEPAQANAIISNGQADLVLMARELLRDPYFPLRAARALHLPTEIPVPYKRAF</sequence>
<evidence type="ECO:0000313" key="8">
    <source>
        <dbReference type="Proteomes" id="UP000298337"/>
    </source>
</evidence>
<dbReference type="GO" id="GO:0010181">
    <property type="term" value="F:FMN binding"/>
    <property type="evidence" value="ECO:0007669"/>
    <property type="project" value="InterPro"/>
</dbReference>
<dbReference type="EMBL" id="SRLA01000007">
    <property type="protein sequence ID" value="TGE03790.1"/>
    <property type="molecule type" value="Genomic_DNA"/>
</dbReference>
<name>A0A4Z0NYR9_9BACT</name>
<evidence type="ECO:0000256" key="4">
    <source>
        <dbReference type="ARBA" id="ARBA00022857"/>
    </source>
</evidence>
<accession>A0A4Z0NYR9</accession>
<dbReference type="InterPro" id="IPR001155">
    <property type="entry name" value="OxRdtase_FMN_N"/>
</dbReference>
<dbReference type="PANTHER" id="PTHR43303">
    <property type="entry name" value="NADPH DEHYDROGENASE C23G7.10C-RELATED"/>
    <property type="match status" value="1"/>
</dbReference>
<protein>
    <submittedName>
        <fullName evidence="7">NADH:flavin oxidoreductase/NADH oxidase</fullName>
    </submittedName>
</protein>
<proteinExistence type="predicted"/>
<evidence type="ECO:0000256" key="2">
    <source>
        <dbReference type="ARBA" id="ARBA00022630"/>
    </source>
</evidence>
<dbReference type="OrthoDB" id="9772736at2"/>
<keyword evidence="8" id="KW-1185">Reference proteome</keyword>
<dbReference type="RefSeq" id="WP_135436890.1">
    <property type="nucleotide sequence ID" value="NZ_SRLA01000007.1"/>
</dbReference>
<organism evidence="7 8">
    <name type="scientific">Hymenobacter fodinae</name>
    <dbReference type="NCBI Taxonomy" id="2510796"/>
    <lineage>
        <taxon>Bacteria</taxon>
        <taxon>Pseudomonadati</taxon>
        <taxon>Bacteroidota</taxon>
        <taxon>Cytophagia</taxon>
        <taxon>Cytophagales</taxon>
        <taxon>Hymenobacteraceae</taxon>
        <taxon>Hymenobacter</taxon>
    </lineage>
</organism>
<dbReference type="SUPFAM" id="SSF51395">
    <property type="entry name" value="FMN-linked oxidoreductases"/>
    <property type="match status" value="1"/>
</dbReference>
<gene>
    <name evidence="7" type="ORF">EU556_24585</name>
</gene>
<dbReference type="InterPro" id="IPR013785">
    <property type="entry name" value="Aldolase_TIM"/>
</dbReference>
<dbReference type="InterPro" id="IPR044152">
    <property type="entry name" value="YqjM-like"/>
</dbReference>
<dbReference type="GO" id="GO:0003959">
    <property type="term" value="F:NADPH dehydrogenase activity"/>
    <property type="evidence" value="ECO:0007669"/>
    <property type="project" value="InterPro"/>
</dbReference>
<dbReference type="AlphaFoldDB" id="A0A4Z0NYR9"/>
<dbReference type="Pfam" id="PF00724">
    <property type="entry name" value="Oxidored_FMN"/>
    <property type="match status" value="1"/>
</dbReference>
<evidence type="ECO:0000256" key="1">
    <source>
        <dbReference type="ARBA" id="ARBA00001917"/>
    </source>
</evidence>
<comment type="caution">
    <text evidence="7">The sequence shown here is derived from an EMBL/GenBank/DDBJ whole genome shotgun (WGS) entry which is preliminary data.</text>
</comment>
<evidence type="ECO:0000313" key="7">
    <source>
        <dbReference type="EMBL" id="TGE03790.1"/>
    </source>
</evidence>
<dbReference type="CDD" id="cd02932">
    <property type="entry name" value="OYE_YqiM_FMN"/>
    <property type="match status" value="1"/>
</dbReference>
<dbReference type="GO" id="GO:0050661">
    <property type="term" value="F:NADP binding"/>
    <property type="evidence" value="ECO:0007669"/>
    <property type="project" value="InterPro"/>
</dbReference>
<reference evidence="7 8" key="1">
    <citation type="submission" date="2019-04" db="EMBL/GenBank/DDBJ databases">
        <authorList>
            <person name="Feng G."/>
            <person name="Zhang J."/>
            <person name="Zhu H."/>
        </authorList>
    </citation>
    <scope>NUCLEOTIDE SEQUENCE [LARGE SCALE GENOMIC DNA]</scope>
    <source>
        <strain evidence="7 8">92R-1</strain>
    </source>
</reference>
<dbReference type="PANTHER" id="PTHR43303:SF4">
    <property type="entry name" value="NADPH DEHYDROGENASE C23G7.10C-RELATED"/>
    <property type="match status" value="1"/>
</dbReference>
<evidence type="ECO:0000256" key="3">
    <source>
        <dbReference type="ARBA" id="ARBA00022643"/>
    </source>
</evidence>
<keyword evidence="5" id="KW-0560">Oxidoreductase</keyword>
<dbReference type="Proteomes" id="UP000298337">
    <property type="component" value="Unassembled WGS sequence"/>
</dbReference>
<evidence type="ECO:0000259" key="6">
    <source>
        <dbReference type="Pfam" id="PF00724"/>
    </source>
</evidence>
<keyword evidence="2" id="KW-0285">Flavoprotein</keyword>